<organism evidence="3 4">
    <name type="scientific">Agaricus bisporus var. burnettii</name>
    <dbReference type="NCBI Taxonomy" id="192524"/>
    <lineage>
        <taxon>Eukaryota</taxon>
        <taxon>Fungi</taxon>
        <taxon>Dikarya</taxon>
        <taxon>Basidiomycota</taxon>
        <taxon>Agaricomycotina</taxon>
        <taxon>Agaricomycetes</taxon>
        <taxon>Agaricomycetidae</taxon>
        <taxon>Agaricales</taxon>
        <taxon>Agaricineae</taxon>
        <taxon>Agaricaceae</taxon>
        <taxon>Agaricus</taxon>
    </lineage>
</organism>
<evidence type="ECO:0000256" key="2">
    <source>
        <dbReference type="SAM" id="Phobius"/>
    </source>
</evidence>
<evidence type="ECO:0000256" key="1">
    <source>
        <dbReference type="SAM" id="MobiDB-lite"/>
    </source>
</evidence>
<dbReference type="EMBL" id="JABXXO010000003">
    <property type="protein sequence ID" value="KAF7783066.1"/>
    <property type="molecule type" value="Genomic_DNA"/>
</dbReference>
<proteinExistence type="predicted"/>
<feature type="region of interest" description="Disordered" evidence="1">
    <location>
        <begin position="235"/>
        <end position="304"/>
    </location>
</feature>
<evidence type="ECO:0000313" key="4">
    <source>
        <dbReference type="Proteomes" id="UP000629468"/>
    </source>
</evidence>
<keyword evidence="2" id="KW-0472">Membrane</keyword>
<comment type="caution">
    <text evidence="3">The sequence shown here is derived from an EMBL/GenBank/DDBJ whole genome shotgun (WGS) entry which is preliminary data.</text>
</comment>
<dbReference type="Proteomes" id="UP000629468">
    <property type="component" value="Unassembled WGS sequence"/>
</dbReference>
<dbReference type="AlphaFoldDB" id="A0A8H7F914"/>
<feature type="compositionally biased region" description="Polar residues" evidence="1">
    <location>
        <begin position="282"/>
        <end position="304"/>
    </location>
</feature>
<evidence type="ECO:0000313" key="3">
    <source>
        <dbReference type="EMBL" id="KAF7783066.1"/>
    </source>
</evidence>
<reference evidence="3 4" key="1">
    <citation type="journal article" name="Sci. Rep.">
        <title>Telomere-to-telomere assembled and centromere annotated genomes of the two main subspecies of the button mushroom Agaricus bisporus reveal especially polymorphic chromosome ends.</title>
        <authorList>
            <person name="Sonnenberg A.S.M."/>
            <person name="Sedaghat-Telgerd N."/>
            <person name="Lavrijssen B."/>
            <person name="Ohm R.A."/>
            <person name="Hendrickx P.M."/>
            <person name="Scholtmeijer K."/>
            <person name="Baars J.J.P."/>
            <person name="van Peer A."/>
        </authorList>
    </citation>
    <scope>NUCLEOTIDE SEQUENCE [LARGE SCALE GENOMIC DNA]</scope>
    <source>
        <strain evidence="3 4">H119_p4</strain>
    </source>
</reference>
<feature type="compositionally biased region" description="Low complexity" evidence="1">
    <location>
        <begin position="344"/>
        <end position="358"/>
    </location>
</feature>
<keyword evidence="2" id="KW-1133">Transmembrane helix</keyword>
<keyword evidence="2" id="KW-0812">Transmembrane</keyword>
<feature type="region of interest" description="Disordered" evidence="1">
    <location>
        <begin position="329"/>
        <end position="377"/>
    </location>
</feature>
<gene>
    <name evidence="3" type="ORF">Agabi119p4_2442</name>
</gene>
<sequence>MFDPPDINKQDSLKLKWVLSSCSLTFPLLALLLLILVTRTFLAVMDNQHLAFLQSLDRLSLLCYIRPSNAARVSISLPNGTLIGIELPNIVINHPLYWRISDPRLPKVPATKEFAKEWHSFSPVQLREWLIFDVLFNASNNYKWKTYQYGHPVGYKEFVMWFNAQDIPHKIVEWDESNHRWCWPEGGVQINRDLIDLSPFRSAIPPVRYPALMTLGIIDEHGHIPEDKVLTLTRSATENSSPLVQCRPRPHYRNNPFNYSLGRTAPSQSSPGPNLPVKPRNGTASGTNSSLIDLAPHSSSPTILQDSTAQFSNSFSPLMMHQLLNLPVQSGGTLPSSSNTNTGSSQPPASTLASSSSSEVPDDKEIQASGNPKILFR</sequence>
<name>A0A8H7F914_AGABI</name>
<protein>
    <submittedName>
        <fullName evidence="3">Uncharacterized protein</fullName>
    </submittedName>
</protein>
<accession>A0A8H7F914</accession>
<feature type="compositionally biased region" description="Polar residues" evidence="1">
    <location>
        <begin position="329"/>
        <end position="343"/>
    </location>
</feature>
<feature type="transmembrane region" description="Helical" evidence="2">
    <location>
        <begin position="17"/>
        <end position="37"/>
    </location>
</feature>